<accession>A0AAV1RG49</accession>
<gene>
    <name evidence="1" type="ORF">DCAF_LOCUS10373</name>
</gene>
<sequence>MDIKEAWPNDHESKSGKKIELAIASSKRERIDMILKANHGLGADYELGGCQM</sequence>
<keyword evidence="2" id="KW-1185">Reference proteome</keyword>
<proteinExistence type="predicted"/>
<name>A0AAV1RG49_9ROSI</name>
<comment type="caution">
    <text evidence="1">The sequence shown here is derived from an EMBL/GenBank/DDBJ whole genome shotgun (WGS) entry which is preliminary data.</text>
</comment>
<evidence type="ECO:0000313" key="1">
    <source>
        <dbReference type="EMBL" id="CAK7335381.1"/>
    </source>
</evidence>
<dbReference type="Proteomes" id="UP001314170">
    <property type="component" value="Unassembled WGS sequence"/>
</dbReference>
<dbReference type="AlphaFoldDB" id="A0AAV1RG49"/>
<protein>
    <submittedName>
        <fullName evidence="1">Uncharacterized protein</fullName>
    </submittedName>
</protein>
<evidence type="ECO:0000313" key="2">
    <source>
        <dbReference type="Proteomes" id="UP001314170"/>
    </source>
</evidence>
<organism evidence="1 2">
    <name type="scientific">Dovyalis caffra</name>
    <dbReference type="NCBI Taxonomy" id="77055"/>
    <lineage>
        <taxon>Eukaryota</taxon>
        <taxon>Viridiplantae</taxon>
        <taxon>Streptophyta</taxon>
        <taxon>Embryophyta</taxon>
        <taxon>Tracheophyta</taxon>
        <taxon>Spermatophyta</taxon>
        <taxon>Magnoliopsida</taxon>
        <taxon>eudicotyledons</taxon>
        <taxon>Gunneridae</taxon>
        <taxon>Pentapetalae</taxon>
        <taxon>rosids</taxon>
        <taxon>fabids</taxon>
        <taxon>Malpighiales</taxon>
        <taxon>Salicaceae</taxon>
        <taxon>Flacourtieae</taxon>
        <taxon>Dovyalis</taxon>
    </lineage>
</organism>
<reference evidence="1 2" key="1">
    <citation type="submission" date="2024-01" db="EMBL/GenBank/DDBJ databases">
        <authorList>
            <person name="Waweru B."/>
        </authorList>
    </citation>
    <scope>NUCLEOTIDE SEQUENCE [LARGE SCALE GENOMIC DNA]</scope>
</reference>
<dbReference type="EMBL" id="CAWUPB010000994">
    <property type="protein sequence ID" value="CAK7335381.1"/>
    <property type="molecule type" value="Genomic_DNA"/>
</dbReference>